<accession>A0ABD2I405</accession>
<dbReference type="Proteomes" id="UP001620626">
    <property type="component" value="Unassembled WGS sequence"/>
</dbReference>
<name>A0ABD2I405_9BILA</name>
<protein>
    <submittedName>
        <fullName evidence="1">Uncharacterized protein</fullName>
    </submittedName>
</protein>
<evidence type="ECO:0000313" key="1">
    <source>
        <dbReference type="EMBL" id="KAL3074016.1"/>
    </source>
</evidence>
<comment type="caution">
    <text evidence="1">The sequence shown here is derived from an EMBL/GenBank/DDBJ whole genome shotgun (WGS) entry which is preliminary data.</text>
</comment>
<dbReference type="AlphaFoldDB" id="A0ABD2I405"/>
<reference evidence="1 2" key="1">
    <citation type="submission" date="2024-10" db="EMBL/GenBank/DDBJ databases">
        <authorList>
            <person name="Kim D."/>
        </authorList>
    </citation>
    <scope>NUCLEOTIDE SEQUENCE [LARGE SCALE GENOMIC DNA]</scope>
    <source>
        <strain evidence="1">BH-2024</strain>
    </source>
</reference>
<proteinExistence type="predicted"/>
<dbReference type="EMBL" id="JBICBT010001302">
    <property type="protein sequence ID" value="KAL3074016.1"/>
    <property type="molecule type" value="Genomic_DNA"/>
</dbReference>
<keyword evidence="2" id="KW-1185">Reference proteome</keyword>
<organism evidence="1 2">
    <name type="scientific">Heterodera trifolii</name>
    <dbReference type="NCBI Taxonomy" id="157864"/>
    <lineage>
        <taxon>Eukaryota</taxon>
        <taxon>Metazoa</taxon>
        <taxon>Ecdysozoa</taxon>
        <taxon>Nematoda</taxon>
        <taxon>Chromadorea</taxon>
        <taxon>Rhabditida</taxon>
        <taxon>Tylenchina</taxon>
        <taxon>Tylenchomorpha</taxon>
        <taxon>Tylenchoidea</taxon>
        <taxon>Heteroderidae</taxon>
        <taxon>Heteroderinae</taxon>
        <taxon>Heterodera</taxon>
    </lineage>
</organism>
<sequence>MPKHQMANAPGGEKAPFRLHTPFFTLSQPIKYSSSSSSSCFAHWATSVVVRQCFSAEGEGVPFIDGAVRTLAFSHLLAAGKMPRQGVREMVATFGCVAGQLSPRVGQLLLLLGPHKFA</sequence>
<gene>
    <name evidence="1" type="ORF">niasHT_038247</name>
</gene>
<evidence type="ECO:0000313" key="2">
    <source>
        <dbReference type="Proteomes" id="UP001620626"/>
    </source>
</evidence>